<feature type="compositionally biased region" description="Polar residues" evidence="1">
    <location>
        <begin position="34"/>
        <end position="43"/>
    </location>
</feature>
<organism evidence="2 3">
    <name type="scientific">Qipengyuania pacifica</name>
    <dbReference type="NCBI Taxonomy" id="2860199"/>
    <lineage>
        <taxon>Bacteria</taxon>
        <taxon>Pseudomonadati</taxon>
        <taxon>Pseudomonadota</taxon>
        <taxon>Alphaproteobacteria</taxon>
        <taxon>Sphingomonadales</taxon>
        <taxon>Erythrobacteraceae</taxon>
        <taxon>Qipengyuania</taxon>
    </lineage>
</organism>
<reference evidence="2 3" key="1">
    <citation type="submission" date="2021-08" db="EMBL/GenBank/DDBJ databases">
        <title>Comparative Genomics Analysis of the Genus Qipengyuania Reveals Extensive Genetic Diversity and Metabolic Versatility, Including the Description of Fifteen Novel Species.</title>
        <authorList>
            <person name="Liu Y."/>
        </authorList>
    </citation>
    <scope>NUCLEOTIDE SEQUENCE [LARGE SCALE GENOMIC DNA]</scope>
    <source>
        <strain evidence="2 3">GH25</strain>
    </source>
</reference>
<evidence type="ECO:0000313" key="3">
    <source>
        <dbReference type="Proteomes" id="UP000776651"/>
    </source>
</evidence>
<dbReference type="EMBL" id="JAIGNQ010000002">
    <property type="protein sequence ID" value="MBX7488161.1"/>
    <property type="molecule type" value="Genomic_DNA"/>
</dbReference>
<proteinExistence type="predicted"/>
<dbReference type="Gene3D" id="2.40.50.140">
    <property type="entry name" value="Nucleic acid-binding proteins"/>
    <property type="match status" value="1"/>
</dbReference>
<sequence length="91" mass="10051">MTSFSKINAYDANKGSGTITPEEGGDALDFGKNDLQQQASEPKQGQRFGYDTRQADGGKTHATNLHQQEQGEKQGKNDNDRHREQAEQQQG</sequence>
<feature type="region of interest" description="Disordered" evidence="1">
    <location>
        <begin position="1"/>
        <end position="91"/>
    </location>
</feature>
<evidence type="ECO:0000313" key="2">
    <source>
        <dbReference type="EMBL" id="MBX7488161.1"/>
    </source>
</evidence>
<accession>A0ABS7JDP7</accession>
<dbReference type="Proteomes" id="UP000776651">
    <property type="component" value="Unassembled WGS sequence"/>
</dbReference>
<dbReference type="RefSeq" id="WP_221597621.1">
    <property type="nucleotide sequence ID" value="NZ_JAIGNQ010000002.1"/>
</dbReference>
<keyword evidence="3" id="KW-1185">Reference proteome</keyword>
<evidence type="ECO:0000256" key="1">
    <source>
        <dbReference type="SAM" id="MobiDB-lite"/>
    </source>
</evidence>
<gene>
    <name evidence="2" type="ORF">K3177_06520</name>
</gene>
<protein>
    <submittedName>
        <fullName evidence="2">Cold-shock protein</fullName>
    </submittedName>
</protein>
<feature type="compositionally biased region" description="Basic and acidic residues" evidence="1">
    <location>
        <begin position="69"/>
        <end position="91"/>
    </location>
</feature>
<name>A0ABS7JDP7_9SPHN</name>
<comment type="caution">
    <text evidence="2">The sequence shown here is derived from an EMBL/GenBank/DDBJ whole genome shotgun (WGS) entry which is preliminary data.</text>
</comment>
<dbReference type="InterPro" id="IPR012340">
    <property type="entry name" value="NA-bd_OB-fold"/>
</dbReference>